<name>A0A7C3E492_9SPIR</name>
<dbReference type="PANTHER" id="PTHR30563:SF0">
    <property type="entry name" value="DNA RECOMBINATION PROTEIN RMUC"/>
    <property type="match status" value="1"/>
</dbReference>
<evidence type="ECO:0000256" key="1">
    <source>
        <dbReference type="ARBA" id="ARBA00003416"/>
    </source>
</evidence>
<dbReference type="EMBL" id="DSVL01000137">
    <property type="protein sequence ID" value="HFH28757.1"/>
    <property type="molecule type" value="Genomic_DNA"/>
</dbReference>
<keyword evidence="4" id="KW-0233">DNA recombination</keyword>
<evidence type="ECO:0000256" key="5">
    <source>
        <dbReference type="SAM" id="Phobius"/>
    </source>
</evidence>
<evidence type="ECO:0000256" key="2">
    <source>
        <dbReference type="ARBA" id="ARBA00009840"/>
    </source>
</evidence>
<evidence type="ECO:0000256" key="3">
    <source>
        <dbReference type="ARBA" id="ARBA00023054"/>
    </source>
</evidence>
<comment type="function">
    <text evidence="1">Involved in DNA recombination.</text>
</comment>
<dbReference type="PANTHER" id="PTHR30563">
    <property type="entry name" value="DNA RECOMBINATION PROTEIN RMUC"/>
    <property type="match status" value="1"/>
</dbReference>
<keyword evidence="5" id="KW-0812">Transmembrane</keyword>
<comment type="caution">
    <text evidence="6">The sequence shown here is derived from an EMBL/GenBank/DDBJ whole genome shotgun (WGS) entry which is preliminary data.</text>
</comment>
<sequence length="420" mass="47222">MDIFLVLFFAIGLVMLGILFILMIRPRHNGADPQILALTQVQERLERTLQDELRGTRAELAQNLTKIMEIEASQLTALRTEIARFGQGNDQKLEQLRETVDRKLRELQTDNAARLEQIRKTVDDKLHETLEKRLGESFKLVGDRLEQVQAGLGEMRTLAAGVGDLKRVLVNVKNRGTWGEVQLISIIQDLLAPHQYELNAAMQPGSQERVEVAIRLPGSTRSDGTGKKEQPVLLPIDAKFPKEDYERLVNARESGDTLASEEAGKLLERRLKISARDIYEKYIHPPYTTDFGILFLPSEGLFAEILSRPGLAESIQREFRVVIAGPTTLAAMINSLQMGFRTLAVEQRTTEVWRTLSLVKAEFEKFGELLDKTRKKLQEAADTVDLADKKSRTIQGKLQKAEQLQEPGELGQVVPGLPAE</sequence>
<dbReference type="AlphaFoldDB" id="A0A7C3E492"/>
<proteinExistence type="inferred from homology"/>
<keyword evidence="5" id="KW-1133">Transmembrane helix</keyword>
<comment type="similarity">
    <text evidence="2">Belongs to the RmuC family.</text>
</comment>
<reference evidence="6" key="1">
    <citation type="journal article" date="2020" name="mSystems">
        <title>Genome- and Community-Level Interaction Insights into Carbon Utilization and Element Cycling Functions of Hydrothermarchaeota in Hydrothermal Sediment.</title>
        <authorList>
            <person name="Zhou Z."/>
            <person name="Liu Y."/>
            <person name="Xu W."/>
            <person name="Pan J."/>
            <person name="Luo Z.H."/>
            <person name="Li M."/>
        </authorList>
    </citation>
    <scope>NUCLEOTIDE SEQUENCE [LARGE SCALE GENOMIC DNA]</scope>
    <source>
        <strain evidence="6">SpSt-503</strain>
    </source>
</reference>
<evidence type="ECO:0000313" key="6">
    <source>
        <dbReference type="EMBL" id="HFH28757.1"/>
    </source>
</evidence>
<protein>
    <submittedName>
        <fullName evidence="6">DNA recombination protein RmuC</fullName>
    </submittedName>
</protein>
<dbReference type="InterPro" id="IPR003798">
    <property type="entry name" value="DNA_recombination_RmuC"/>
</dbReference>
<organism evidence="6">
    <name type="scientific">Gracilinema caldarium</name>
    <dbReference type="NCBI Taxonomy" id="215591"/>
    <lineage>
        <taxon>Bacteria</taxon>
        <taxon>Pseudomonadati</taxon>
        <taxon>Spirochaetota</taxon>
        <taxon>Spirochaetia</taxon>
        <taxon>Spirochaetales</taxon>
        <taxon>Breznakiellaceae</taxon>
        <taxon>Gracilinema</taxon>
    </lineage>
</organism>
<feature type="transmembrane region" description="Helical" evidence="5">
    <location>
        <begin position="6"/>
        <end position="24"/>
    </location>
</feature>
<dbReference type="Pfam" id="PF02646">
    <property type="entry name" value="RmuC"/>
    <property type="match status" value="1"/>
</dbReference>
<evidence type="ECO:0000256" key="4">
    <source>
        <dbReference type="ARBA" id="ARBA00023172"/>
    </source>
</evidence>
<dbReference type="SUPFAM" id="SSF58113">
    <property type="entry name" value="Apolipoprotein A-I"/>
    <property type="match status" value="1"/>
</dbReference>
<dbReference type="GO" id="GO:0006310">
    <property type="term" value="P:DNA recombination"/>
    <property type="evidence" value="ECO:0007669"/>
    <property type="project" value="UniProtKB-KW"/>
</dbReference>
<keyword evidence="3" id="KW-0175">Coiled coil</keyword>
<gene>
    <name evidence="6" type="primary">rmuC</name>
    <name evidence="6" type="ORF">ENS59_04500</name>
</gene>
<accession>A0A7C3E492</accession>
<keyword evidence="5" id="KW-0472">Membrane</keyword>